<proteinExistence type="predicted"/>
<evidence type="ECO:0000313" key="2">
    <source>
        <dbReference type="EMBL" id="AIZ15262.1"/>
    </source>
</evidence>
<evidence type="ECO:0008006" key="4">
    <source>
        <dbReference type="Google" id="ProtNLM"/>
    </source>
</evidence>
<dbReference type="EMBL" id="CP007456">
    <property type="protein sequence ID" value="AIZ15262.1"/>
    <property type="molecule type" value="Genomic_DNA"/>
</dbReference>
<organism evidence="2 3">
    <name type="scientific">Bifidobacterium catenulatum PV20-2</name>
    <dbReference type="NCBI Taxonomy" id="1447716"/>
    <lineage>
        <taxon>Bacteria</taxon>
        <taxon>Bacillati</taxon>
        <taxon>Actinomycetota</taxon>
        <taxon>Actinomycetes</taxon>
        <taxon>Bifidobacteriales</taxon>
        <taxon>Bifidobacteriaceae</taxon>
        <taxon>Bifidobacterium</taxon>
    </lineage>
</organism>
<dbReference type="AlphaFoldDB" id="A0A0A7I4F9"/>
<feature type="region of interest" description="Disordered" evidence="1">
    <location>
        <begin position="189"/>
        <end position="208"/>
    </location>
</feature>
<evidence type="ECO:0000256" key="1">
    <source>
        <dbReference type="SAM" id="MobiDB-lite"/>
    </source>
</evidence>
<gene>
    <name evidence="2" type="ORF">AH68_09720</name>
</gene>
<protein>
    <recommendedName>
        <fullName evidence="4">AbiEi antitoxin C-terminal domain-containing protein</fullName>
    </recommendedName>
</protein>
<dbReference type="Proteomes" id="UP000030625">
    <property type="component" value="Chromosome"/>
</dbReference>
<dbReference type="OrthoDB" id="3239634at2"/>
<reference evidence="2 3" key="1">
    <citation type="journal article" date="2015" name="Genome Announc.">
        <title>Complete and Assembled Genome Sequence of Bifidobacterium kashiwanohense PV20-2, Isolated from the Feces of an Anemic Kenyan Infant.</title>
        <authorList>
            <person name="Vazquez-Gutierrez P."/>
            <person name="Lacroix C."/>
            <person name="Chassard C."/>
            <person name="Klumpp J."/>
            <person name="Jans C."/>
            <person name="Stevens M.J."/>
        </authorList>
    </citation>
    <scope>NUCLEOTIDE SEQUENCE [LARGE SCALE GENOMIC DNA]</scope>
    <source>
        <strain evidence="2 3">PV20-2</strain>
    </source>
</reference>
<dbReference type="HOGENOM" id="CLU_079319_1_1_11"/>
<dbReference type="RefSeq" id="WP_039199461.1">
    <property type="nucleotide sequence ID" value="NZ_CP007456.1"/>
</dbReference>
<dbReference type="STRING" id="1447716.AH68_09720"/>
<dbReference type="KEGG" id="bka:AH68_09720"/>
<accession>A0A0A7I4F9</accession>
<evidence type="ECO:0000313" key="3">
    <source>
        <dbReference type="Proteomes" id="UP000030625"/>
    </source>
</evidence>
<name>A0A0A7I4F9_9BIFI</name>
<sequence>MDTSPPLLGSADLPGPMCLNLLASSGALCKLDSANAYSSHDSDTLYGRACIIATLLPSRSVACARTAAWVWLGGAFPDSIDIIAKAHYRTLRYGRKINVFNRFAPSEHTIKVGPITVTTPVRTACDLALNCAPETESKVSEIICMLMQEFHFRSNDCMQIMEDAKHIRNAPQARNYILAIDGGGYEHGNRKDCEDRKNRRDAEYVRGA</sequence>